<protein>
    <submittedName>
        <fullName evidence="2">Putative secreted protein</fullName>
    </submittedName>
</protein>
<dbReference type="EMBL" id="GIFC01004060">
    <property type="protein sequence ID" value="MXU86143.1"/>
    <property type="molecule type" value="Transcribed_RNA"/>
</dbReference>
<proteinExistence type="predicted"/>
<reference evidence="2" key="1">
    <citation type="submission" date="2019-12" db="EMBL/GenBank/DDBJ databases">
        <title>An insight into the sialome of adult female Ixodes ricinus ticks feeding for 6 days.</title>
        <authorList>
            <person name="Perner J."/>
            <person name="Ribeiro J.M.C."/>
        </authorList>
    </citation>
    <scope>NUCLEOTIDE SEQUENCE</scope>
    <source>
        <strain evidence="2">Semi-engorged</strain>
        <tissue evidence="2">Salivary glands</tissue>
    </source>
</reference>
<dbReference type="AlphaFoldDB" id="A0A6B0UGJ1"/>
<feature type="compositionally biased region" description="Low complexity" evidence="1">
    <location>
        <begin position="38"/>
        <end position="52"/>
    </location>
</feature>
<evidence type="ECO:0000256" key="1">
    <source>
        <dbReference type="SAM" id="MobiDB-lite"/>
    </source>
</evidence>
<sequence length="89" mass="9385">MCPRRSAFPCAGWLEGASACSGGPPMEPTCSRPLHRVSSGSGTRSSGAATGGRRSRDGVRRRAGVLTERSCCARSRTALRFMRSLSPSL</sequence>
<accession>A0A6B0UGJ1</accession>
<feature type="region of interest" description="Disordered" evidence="1">
    <location>
        <begin position="18"/>
        <end position="62"/>
    </location>
</feature>
<organism evidence="2">
    <name type="scientific">Ixodes ricinus</name>
    <name type="common">Common tick</name>
    <name type="synonym">Acarus ricinus</name>
    <dbReference type="NCBI Taxonomy" id="34613"/>
    <lineage>
        <taxon>Eukaryota</taxon>
        <taxon>Metazoa</taxon>
        <taxon>Ecdysozoa</taxon>
        <taxon>Arthropoda</taxon>
        <taxon>Chelicerata</taxon>
        <taxon>Arachnida</taxon>
        <taxon>Acari</taxon>
        <taxon>Parasitiformes</taxon>
        <taxon>Ixodida</taxon>
        <taxon>Ixodoidea</taxon>
        <taxon>Ixodidae</taxon>
        <taxon>Ixodinae</taxon>
        <taxon>Ixodes</taxon>
    </lineage>
</organism>
<evidence type="ECO:0000313" key="2">
    <source>
        <dbReference type="EMBL" id="MXU86143.1"/>
    </source>
</evidence>
<name>A0A6B0UGJ1_IXORI</name>